<sequence>MISIKELDRDKLDDFIQYLTIHLSENGQNGTVLFQPLSKQQSELSNNWKEKFEDGMNKKNNETGWRKVWVAINEENKIVGHIDIRSHNQLNSEHRVLLGMGVDSNFRNLKIGQKLVEFVIGYCRDNQKISWIDLQVLTNNLPAIKLYEKMNFEQLSITKDMFRIDGCSFDYTSMTLNVEN</sequence>
<dbReference type="Proteomes" id="UP001155182">
    <property type="component" value="Unassembled WGS sequence"/>
</dbReference>
<dbReference type="SUPFAM" id="SSF55729">
    <property type="entry name" value="Acyl-CoA N-acyltransferases (Nat)"/>
    <property type="match status" value="1"/>
</dbReference>
<dbReference type="InterPro" id="IPR016181">
    <property type="entry name" value="Acyl_CoA_acyltransferase"/>
</dbReference>
<dbReference type="CDD" id="cd04301">
    <property type="entry name" value="NAT_SF"/>
    <property type="match status" value="1"/>
</dbReference>
<dbReference type="Pfam" id="PF00583">
    <property type="entry name" value="Acetyltransf_1"/>
    <property type="match status" value="1"/>
</dbReference>
<evidence type="ECO:0000313" key="2">
    <source>
        <dbReference type="EMBL" id="MCO4293556.1"/>
    </source>
</evidence>
<organism evidence="2 3">
    <name type="scientific">Solitalea agri</name>
    <dbReference type="NCBI Taxonomy" id="2953739"/>
    <lineage>
        <taxon>Bacteria</taxon>
        <taxon>Pseudomonadati</taxon>
        <taxon>Bacteroidota</taxon>
        <taxon>Sphingobacteriia</taxon>
        <taxon>Sphingobacteriales</taxon>
        <taxon>Sphingobacteriaceae</taxon>
        <taxon>Solitalea</taxon>
    </lineage>
</organism>
<evidence type="ECO:0000259" key="1">
    <source>
        <dbReference type="PROSITE" id="PS51186"/>
    </source>
</evidence>
<protein>
    <submittedName>
        <fullName evidence="2">GNAT family N-acetyltransferase</fullName>
    </submittedName>
</protein>
<dbReference type="Gene3D" id="3.40.630.30">
    <property type="match status" value="1"/>
</dbReference>
<dbReference type="RefSeq" id="WP_252588211.1">
    <property type="nucleotide sequence ID" value="NZ_JAMWYS010000036.1"/>
</dbReference>
<dbReference type="PROSITE" id="PS51186">
    <property type="entry name" value="GNAT"/>
    <property type="match status" value="1"/>
</dbReference>
<keyword evidence="3" id="KW-1185">Reference proteome</keyword>
<evidence type="ECO:0000313" key="3">
    <source>
        <dbReference type="Proteomes" id="UP001155182"/>
    </source>
</evidence>
<dbReference type="AlphaFoldDB" id="A0A9X2F3H2"/>
<dbReference type="InterPro" id="IPR000182">
    <property type="entry name" value="GNAT_dom"/>
</dbReference>
<proteinExistence type="predicted"/>
<dbReference type="PANTHER" id="PTHR43415">
    <property type="entry name" value="SPERMIDINE N(1)-ACETYLTRANSFERASE"/>
    <property type="match status" value="1"/>
</dbReference>
<gene>
    <name evidence="2" type="ORF">NF867_11840</name>
</gene>
<dbReference type="GO" id="GO:0016747">
    <property type="term" value="F:acyltransferase activity, transferring groups other than amino-acyl groups"/>
    <property type="evidence" value="ECO:0007669"/>
    <property type="project" value="InterPro"/>
</dbReference>
<comment type="caution">
    <text evidence="2">The sequence shown here is derived from an EMBL/GenBank/DDBJ whole genome shotgun (WGS) entry which is preliminary data.</text>
</comment>
<dbReference type="EMBL" id="JAMWYS010000036">
    <property type="protein sequence ID" value="MCO4293556.1"/>
    <property type="molecule type" value="Genomic_DNA"/>
</dbReference>
<dbReference type="PANTHER" id="PTHR43415:SF5">
    <property type="entry name" value="ACETYLTRANSFERASE"/>
    <property type="match status" value="1"/>
</dbReference>
<reference evidence="2" key="1">
    <citation type="submission" date="2022-06" db="EMBL/GenBank/DDBJ databases">
        <title>Solitalea sp. MAHUQ-68 isolated from rhizospheric soil.</title>
        <authorList>
            <person name="Huq M.A."/>
        </authorList>
    </citation>
    <scope>NUCLEOTIDE SEQUENCE</scope>
    <source>
        <strain evidence="2">MAHUQ-68</strain>
    </source>
</reference>
<feature type="domain" description="N-acetyltransferase" evidence="1">
    <location>
        <begin position="2"/>
        <end position="179"/>
    </location>
</feature>
<name>A0A9X2F3H2_9SPHI</name>
<accession>A0A9X2F3H2</accession>